<sequence>MNTLLSPAIDTVGELTERCDRCGSAAKLEVVLTSGGDLAFCGHHANRHRADITRVASRIRLEEGFEWAGR</sequence>
<dbReference type="EMBL" id="BOMP01000096">
    <property type="protein sequence ID" value="GIE42700.1"/>
    <property type="molecule type" value="Genomic_DNA"/>
</dbReference>
<evidence type="ECO:0000313" key="2">
    <source>
        <dbReference type="EMBL" id="GIE42700.1"/>
    </source>
</evidence>
<evidence type="ECO:0000313" key="3">
    <source>
        <dbReference type="EMBL" id="MBB4747329.1"/>
    </source>
</evidence>
<comment type="caution">
    <text evidence="3">The sequence shown here is derived from an EMBL/GenBank/DDBJ whole genome shotgun (WGS) entry which is preliminary data.</text>
</comment>
<dbReference type="InterPro" id="IPR055878">
    <property type="entry name" value="DUF7455"/>
</dbReference>
<accession>A0A7W7HB73</accession>
<name>A0A7W7HB73_9ACTN</name>
<evidence type="ECO:0000313" key="5">
    <source>
        <dbReference type="Proteomes" id="UP000631312"/>
    </source>
</evidence>
<dbReference type="Pfam" id="PF24254">
    <property type="entry name" value="DUF7455"/>
    <property type="match status" value="1"/>
</dbReference>
<dbReference type="AlphaFoldDB" id="A0A7W7HB73"/>
<reference evidence="3 4" key="1">
    <citation type="submission" date="2020-08" db="EMBL/GenBank/DDBJ databases">
        <title>Sequencing the genomes of 1000 actinobacteria strains.</title>
        <authorList>
            <person name="Klenk H.-P."/>
        </authorList>
    </citation>
    <scope>NUCLEOTIDE SEQUENCE [LARGE SCALE GENOMIC DNA]</scope>
    <source>
        <strain evidence="3 4">DSM 43150</strain>
    </source>
</reference>
<evidence type="ECO:0000259" key="1">
    <source>
        <dbReference type="Pfam" id="PF24254"/>
    </source>
</evidence>
<reference evidence="2 5" key="2">
    <citation type="submission" date="2021-01" db="EMBL/GenBank/DDBJ databases">
        <title>Whole genome shotgun sequence of Actinoplanes lobatus NBRC 12513.</title>
        <authorList>
            <person name="Komaki H."/>
            <person name="Tamura T."/>
        </authorList>
    </citation>
    <scope>NUCLEOTIDE SEQUENCE [LARGE SCALE GENOMIC DNA]</scope>
    <source>
        <strain evidence="2 5">NBRC 12513</strain>
    </source>
</reference>
<dbReference type="Proteomes" id="UP000631312">
    <property type="component" value="Unassembled WGS sequence"/>
</dbReference>
<keyword evidence="5" id="KW-1185">Reference proteome</keyword>
<organism evidence="3 4">
    <name type="scientific">Actinoplanes lobatus</name>
    <dbReference type="NCBI Taxonomy" id="113568"/>
    <lineage>
        <taxon>Bacteria</taxon>
        <taxon>Bacillati</taxon>
        <taxon>Actinomycetota</taxon>
        <taxon>Actinomycetes</taxon>
        <taxon>Micromonosporales</taxon>
        <taxon>Micromonosporaceae</taxon>
        <taxon>Actinoplanes</taxon>
    </lineage>
</organism>
<proteinExistence type="predicted"/>
<dbReference type="Proteomes" id="UP000590511">
    <property type="component" value="Unassembled WGS sequence"/>
</dbReference>
<evidence type="ECO:0000313" key="4">
    <source>
        <dbReference type="Proteomes" id="UP000590511"/>
    </source>
</evidence>
<gene>
    <name evidence="2" type="ORF">Alo02nite_55980</name>
    <name evidence="3" type="ORF">BJ964_001490</name>
</gene>
<feature type="domain" description="DUF7455" evidence="1">
    <location>
        <begin position="15"/>
        <end position="65"/>
    </location>
</feature>
<dbReference type="RefSeq" id="WP_188119993.1">
    <property type="nucleotide sequence ID" value="NZ_BOMP01000096.1"/>
</dbReference>
<protein>
    <recommendedName>
        <fullName evidence="1">DUF7455 domain-containing protein</fullName>
    </recommendedName>
</protein>
<dbReference type="EMBL" id="JACHNC010000001">
    <property type="protein sequence ID" value="MBB4747329.1"/>
    <property type="molecule type" value="Genomic_DNA"/>
</dbReference>